<dbReference type="EMBL" id="JAENHL010000007">
    <property type="protein sequence ID" value="MBK1867854.1"/>
    <property type="molecule type" value="Genomic_DNA"/>
</dbReference>
<reference evidence="1" key="1">
    <citation type="submission" date="2021-01" db="EMBL/GenBank/DDBJ databases">
        <authorList>
            <person name="Sun Q."/>
        </authorList>
    </citation>
    <scope>NUCLEOTIDE SEQUENCE</scope>
    <source>
        <strain evidence="1">YIM B02566</strain>
    </source>
</reference>
<dbReference type="Proteomes" id="UP000616151">
    <property type="component" value="Unassembled WGS sequence"/>
</dbReference>
<sequence>MFTKFLVAAAALTAAAVATAPAQAKTNIDVNVGLGFGGGYGGGYGYGDGYYGGGYGYYPVYGGGYGGISCMKARKIVQNHGFYKVKAVDCSGKHMRFNAKQSGDWYRVKVNRWGNIVDVDPL</sequence>
<name>A0ACC5R5F9_9HYPH</name>
<keyword evidence="2" id="KW-1185">Reference proteome</keyword>
<gene>
    <name evidence="1" type="ORF">JHL16_15965</name>
</gene>
<accession>A0ACC5R5F9</accession>
<evidence type="ECO:0000313" key="2">
    <source>
        <dbReference type="Proteomes" id="UP000616151"/>
    </source>
</evidence>
<proteinExistence type="predicted"/>
<organism evidence="1 2">
    <name type="scientific">Taklimakanibacter albus</name>
    <dbReference type="NCBI Taxonomy" id="2800327"/>
    <lineage>
        <taxon>Bacteria</taxon>
        <taxon>Pseudomonadati</taxon>
        <taxon>Pseudomonadota</taxon>
        <taxon>Alphaproteobacteria</taxon>
        <taxon>Hyphomicrobiales</taxon>
        <taxon>Aestuariivirgaceae</taxon>
        <taxon>Taklimakanibacter</taxon>
    </lineage>
</organism>
<comment type="caution">
    <text evidence="1">The sequence shown here is derived from an EMBL/GenBank/DDBJ whole genome shotgun (WGS) entry which is preliminary data.</text>
</comment>
<protein>
    <submittedName>
        <fullName evidence="1">Uncharacterized protein</fullName>
    </submittedName>
</protein>
<evidence type="ECO:0000313" key="1">
    <source>
        <dbReference type="EMBL" id="MBK1867854.1"/>
    </source>
</evidence>